<evidence type="ECO:0000313" key="1">
    <source>
        <dbReference type="EMBL" id="TQV87160.1"/>
    </source>
</evidence>
<dbReference type="AlphaFoldDB" id="A0A545UCH6"/>
<sequence>MGCFVYLKKINSYPKSSVSGKAGLDIASYVEVKMGASNGELLSRLIYFQSNGVCFKSDRSSDFNAVEIDDFETNLSLDDFIGLTKNEFEALWNNVEYKST</sequence>
<dbReference type="EMBL" id="VIKS01000009">
    <property type="protein sequence ID" value="TQV87160.1"/>
    <property type="molecule type" value="Genomic_DNA"/>
</dbReference>
<name>A0A545UCH6_9GAMM</name>
<gene>
    <name evidence="1" type="ORF">FLL46_15260</name>
</gene>
<accession>A0A545UCH6</accession>
<proteinExistence type="predicted"/>
<comment type="caution">
    <text evidence="1">The sequence shown here is derived from an EMBL/GenBank/DDBJ whole genome shotgun (WGS) entry which is preliminary data.</text>
</comment>
<keyword evidence="2" id="KW-1185">Reference proteome</keyword>
<evidence type="ECO:0000313" key="2">
    <source>
        <dbReference type="Proteomes" id="UP000315439"/>
    </source>
</evidence>
<dbReference type="Proteomes" id="UP000315439">
    <property type="component" value="Unassembled WGS sequence"/>
</dbReference>
<reference evidence="1 2" key="1">
    <citation type="submission" date="2019-07" db="EMBL/GenBank/DDBJ databases">
        <title>Draft genome for Aliikangiella sp. M105.</title>
        <authorList>
            <person name="Wang G."/>
        </authorList>
    </citation>
    <scope>NUCLEOTIDE SEQUENCE [LARGE SCALE GENOMIC DNA]</scope>
    <source>
        <strain evidence="1 2">M105</strain>
    </source>
</reference>
<organism evidence="1 2">
    <name type="scientific">Aliikangiella coralliicola</name>
    <dbReference type="NCBI Taxonomy" id="2592383"/>
    <lineage>
        <taxon>Bacteria</taxon>
        <taxon>Pseudomonadati</taxon>
        <taxon>Pseudomonadota</taxon>
        <taxon>Gammaproteobacteria</taxon>
        <taxon>Oceanospirillales</taxon>
        <taxon>Pleioneaceae</taxon>
        <taxon>Aliikangiella</taxon>
    </lineage>
</organism>
<protein>
    <submittedName>
        <fullName evidence="1">Uncharacterized protein</fullName>
    </submittedName>
</protein>
<dbReference type="RefSeq" id="WP_142932187.1">
    <property type="nucleotide sequence ID" value="NZ_ML660165.1"/>
</dbReference>